<organism evidence="2 3">
    <name type="scientific">Exophiala viscosa</name>
    <dbReference type="NCBI Taxonomy" id="2486360"/>
    <lineage>
        <taxon>Eukaryota</taxon>
        <taxon>Fungi</taxon>
        <taxon>Dikarya</taxon>
        <taxon>Ascomycota</taxon>
        <taxon>Pezizomycotina</taxon>
        <taxon>Eurotiomycetes</taxon>
        <taxon>Chaetothyriomycetidae</taxon>
        <taxon>Chaetothyriales</taxon>
        <taxon>Herpotrichiellaceae</taxon>
        <taxon>Exophiala</taxon>
    </lineage>
</organism>
<gene>
    <name evidence="2" type="ORF">EDD36DRAFT_423408</name>
</gene>
<feature type="domain" description="Heterokaryon incompatibility" evidence="1">
    <location>
        <begin position="179"/>
        <end position="284"/>
    </location>
</feature>
<dbReference type="PANTHER" id="PTHR33112">
    <property type="entry name" value="DOMAIN PROTEIN, PUTATIVE-RELATED"/>
    <property type="match status" value="1"/>
</dbReference>
<evidence type="ECO:0000313" key="2">
    <source>
        <dbReference type="EMBL" id="KAI1608509.1"/>
    </source>
</evidence>
<dbReference type="Pfam" id="PF06985">
    <property type="entry name" value="HET"/>
    <property type="match status" value="1"/>
</dbReference>
<name>A0AAN6DNJ9_9EURO</name>
<evidence type="ECO:0000313" key="3">
    <source>
        <dbReference type="Proteomes" id="UP001203852"/>
    </source>
</evidence>
<reference evidence="2" key="1">
    <citation type="journal article" date="2022" name="bioRxiv">
        <title>Deciphering the potential niche of two novel black yeast fungi from a biological soil crust based on their genomes, phenotypes, and melanin regulation.</title>
        <authorList>
            <consortium name="DOE Joint Genome Institute"/>
            <person name="Carr E.C."/>
            <person name="Barton Q."/>
            <person name="Grambo S."/>
            <person name="Sullivan M."/>
            <person name="Renfro C.M."/>
            <person name="Kuo A."/>
            <person name="Pangilinan J."/>
            <person name="Lipzen A."/>
            <person name="Keymanesh K."/>
            <person name="Savage E."/>
            <person name="Barry K."/>
            <person name="Grigoriev I.V."/>
            <person name="Riekhof W.R."/>
            <person name="Harris S.S."/>
        </authorList>
    </citation>
    <scope>NUCLEOTIDE SEQUENCE</scope>
    <source>
        <strain evidence="2">JF 03-4F</strain>
    </source>
</reference>
<evidence type="ECO:0000259" key="1">
    <source>
        <dbReference type="Pfam" id="PF06985"/>
    </source>
</evidence>
<keyword evidence="3" id="KW-1185">Reference proteome</keyword>
<protein>
    <submittedName>
        <fullName evidence="2">Heterokaryon incompatibility protein-domain-containing protein</fullName>
    </submittedName>
</protein>
<dbReference type="Proteomes" id="UP001203852">
    <property type="component" value="Unassembled WGS sequence"/>
</dbReference>
<dbReference type="EMBL" id="MU404363">
    <property type="protein sequence ID" value="KAI1608509.1"/>
    <property type="molecule type" value="Genomic_DNA"/>
</dbReference>
<dbReference type="AlphaFoldDB" id="A0AAN6DNJ9"/>
<accession>A0AAN6DNJ9</accession>
<dbReference type="InterPro" id="IPR010730">
    <property type="entry name" value="HET"/>
</dbReference>
<proteinExistence type="predicted"/>
<comment type="caution">
    <text evidence="2">The sequence shown here is derived from an EMBL/GenBank/DDBJ whole genome shotgun (WGS) entry which is preliminary data.</text>
</comment>
<dbReference type="PANTHER" id="PTHR33112:SF12">
    <property type="entry name" value="HETEROKARYON INCOMPATIBILITY DOMAIN-CONTAINING PROTEIN"/>
    <property type="match status" value="1"/>
</dbReference>
<sequence length="312" mass="34591">MHPLNDGVVGLRISNLLHLSTGEDLGAGDRKTWTKYLLVELHSVYTGERISKLLSKLSMPSKQAFVIFRDELSSLMGGRIPDVSEVILRPSLMPPWSVTGNDALDVVPDFKLPQQCQGSTRKVPLTCDPALLARWVSKCEECHGNRCADSTFARTPGLRLLDVHTMRLMQPEASAAVRYVALSYVWGEHPFMSLRIANLTEILRTGFVVDNKLHPAIKDSIQILRGMNQRYLWVDALCIVQDCETDKSVQIAQMGSIYSNAVFTIIAAPARNSDDLGLPGVSIHAPRPQGRVFSQKQHLPIGRGQLASWLGR</sequence>